<evidence type="ECO:0008006" key="2">
    <source>
        <dbReference type="Google" id="ProtNLM"/>
    </source>
</evidence>
<sequence length="261" mass="30209">MKSFYNYINNLIVRWLQQPLRKYETTSEFKIKDLEEVMEPADILLVEGKQRISSTIKYLTQSTWSHSAFYIGKDNLNAKDFGEGPMLIESDVSKGVIVVPLSKYENYNTRICRPAGLSEIDKKRVVSYMIDSIGLDYDRKNIIDLMRYLLPEPPVPVRWRRKMIALGSGTPTKVICSTLLAKAFHSVGYPILPKIEKIGGQLRDEKNRNLNNSYQEIFHIRHHSLFVPRDFDLSPYFATIKPTVEKGFNFKAMPIRDNLDI</sequence>
<dbReference type="Gene3D" id="3.90.1720.10">
    <property type="entry name" value="endopeptidase domain like (from Nostoc punctiforme)"/>
    <property type="match status" value="1"/>
</dbReference>
<dbReference type="InterPro" id="IPR038765">
    <property type="entry name" value="Papain-like_cys_pep_sf"/>
</dbReference>
<accession>A0A381WKS8</accession>
<organism evidence="1">
    <name type="scientific">marine metagenome</name>
    <dbReference type="NCBI Taxonomy" id="408172"/>
    <lineage>
        <taxon>unclassified sequences</taxon>
        <taxon>metagenomes</taxon>
        <taxon>ecological metagenomes</taxon>
    </lineage>
</organism>
<reference evidence="1" key="1">
    <citation type="submission" date="2018-05" db="EMBL/GenBank/DDBJ databases">
        <authorList>
            <person name="Lanie J.A."/>
            <person name="Ng W.-L."/>
            <person name="Kazmierczak K.M."/>
            <person name="Andrzejewski T.M."/>
            <person name="Davidsen T.M."/>
            <person name="Wayne K.J."/>
            <person name="Tettelin H."/>
            <person name="Glass J.I."/>
            <person name="Rusch D."/>
            <person name="Podicherti R."/>
            <person name="Tsui H.-C.T."/>
            <person name="Winkler M.E."/>
        </authorList>
    </citation>
    <scope>NUCLEOTIDE SEQUENCE</scope>
</reference>
<dbReference type="EMBL" id="UINC01012062">
    <property type="protein sequence ID" value="SVA52891.1"/>
    <property type="molecule type" value="Genomic_DNA"/>
</dbReference>
<name>A0A381WKS8_9ZZZZ</name>
<dbReference type="AlphaFoldDB" id="A0A381WKS8"/>
<dbReference type="SUPFAM" id="SSF54001">
    <property type="entry name" value="Cysteine proteinases"/>
    <property type="match status" value="1"/>
</dbReference>
<proteinExistence type="predicted"/>
<evidence type="ECO:0000313" key="1">
    <source>
        <dbReference type="EMBL" id="SVA52891.1"/>
    </source>
</evidence>
<gene>
    <name evidence="1" type="ORF">METZ01_LOCUS105745</name>
</gene>
<protein>
    <recommendedName>
        <fullName evidence="2">Lipo-like protein</fullName>
    </recommendedName>
</protein>